<dbReference type="EMBL" id="JAACAK010000067">
    <property type="protein sequence ID" value="NIR75188.1"/>
    <property type="molecule type" value="Genomic_DNA"/>
</dbReference>
<sequence>MRARAFTLLETLVALAVVGVLIGVVGIRYINAKRTAYLTRLQAELRDLVTAQEAYYGASGTTSAPRYAETLEQLGFVPHADVTIEMRGGRTGWSAKATSIELPEDTHYCAVYIGEAEPFEPAREEGEISCLPAKRDVL</sequence>
<organism evidence="2 3">
    <name type="scientific">Candidatus Kutchimonas denitrificans</name>
    <dbReference type="NCBI Taxonomy" id="3056748"/>
    <lineage>
        <taxon>Bacteria</taxon>
        <taxon>Pseudomonadati</taxon>
        <taxon>Gemmatimonadota</taxon>
        <taxon>Gemmatimonadia</taxon>
        <taxon>Candidatus Palauibacterales</taxon>
        <taxon>Candidatus Palauibacteraceae</taxon>
        <taxon>Candidatus Kutchimonas</taxon>
    </lineage>
</organism>
<feature type="transmembrane region" description="Helical" evidence="1">
    <location>
        <begin position="12"/>
        <end position="30"/>
    </location>
</feature>
<dbReference type="AlphaFoldDB" id="A0AAE4Z7P9"/>
<evidence type="ECO:0000313" key="2">
    <source>
        <dbReference type="EMBL" id="NIR75188.1"/>
    </source>
</evidence>
<dbReference type="Gene3D" id="3.30.700.10">
    <property type="entry name" value="Glycoprotein, Type 4 Pilin"/>
    <property type="match status" value="1"/>
</dbReference>
<gene>
    <name evidence="2" type="ORF">GWO12_08765</name>
</gene>
<reference evidence="2 3" key="1">
    <citation type="submission" date="2020-01" db="EMBL/GenBank/DDBJ databases">
        <title>Genomes assembled from Gulf of Kutch pelagic sediment metagenomes.</title>
        <authorList>
            <person name="Chandrashekar M."/>
            <person name="Mahajan M.S."/>
            <person name="Dave K.J."/>
            <person name="Vatsa P."/>
            <person name="Nathani N.M."/>
        </authorList>
    </citation>
    <scope>NUCLEOTIDE SEQUENCE [LARGE SCALE GENOMIC DNA]</scope>
    <source>
        <strain evidence="2">KS3-K002</strain>
    </source>
</reference>
<comment type="caution">
    <text evidence="2">The sequence shown here is derived from an EMBL/GenBank/DDBJ whole genome shotgun (WGS) entry which is preliminary data.</text>
</comment>
<dbReference type="NCBIfam" id="TIGR02532">
    <property type="entry name" value="IV_pilin_GFxxxE"/>
    <property type="match status" value="1"/>
</dbReference>
<proteinExistence type="predicted"/>
<dbReference type="SUPFAM" id="SSF54523">
    <property type="entry name" value="Pili subunits"/>
    <property type="match status" value="1"/>
</dbReference>
<evidence type="ECO:0000313" key="3">
    <source>
        <dbReference type="Proteomes" id="UP000702544"/>
    </source>
</evidence>
<name>A0AAE4Z7P9_9BACT</name>
<protein>
    <submittedName>
        <fullName evidence="2">Prepilin-type N-terminal cleavage/methylation domain-containing protein</fullName>
    </submittedName>
</protein>
<keyword evidence="1" id="KW-1133">Transmembrane helix</keyword>
<keyword evidence="1" id="KW-0812">Transmembrane</keyword>
<dbReference type="InterPro" id="IPR045584">
    <property type="entry name" value="Pilin-like"/>
</dbReference>
<dbReference type="Pfam" id="PF07963">
    <property type="entry name" value="N_methyl"/>
    <property type="match status" value="1"/>
</dbReference>
<accession>A0AAE4Z7P9</accession>
<dbReference type="InterPro" id="IPR012902">
    <property type="entry name" value="N_methyl_site"/>
</dbReference>
<evidence type="ECO:0000256" key="1">
    <source>
        <dbReference type="SAM" id="Phobius"/>
    </source>
</evidence>
<keyword evidence="1" id="KW-0472">Membrane</keyword>
<dbReference type="Proteomes" id="UP000702544">
    <property type="component" value="Unassembled WGS sequence"/>
</dbReference>